<dbReference type="AlphaFoldDB" id="A0A4D7ATR8"/>
<reference evidence="2 3" key="1">
    <citation type="submission" date="2019-04" db="EMBL/GenBank/DDBJ databases">
        <title>Phreatobacter aquaticus sp. nov.</title>
        <authorList>
            <person name="Choi A."/>
        </authorList>
    </citation>
    <scope>NUCLEOTIDE SEQUENCE [LARGE SCALE GENOMIC DNA]</scope>
    <source>
        <strain evidence="2 3">KCTC 52518</strain>
    </source>
</reference>
<protein>
    <submittedName>
        <fullName evidence="2">GTP-binding protein</fullName>
    </submittedName>
</protein>
<keyword evidence="3" id="KW-1185">Reference proteome</keyword>
<dbReference type="SUPFAM" id="SSF90002">
    <property type="entry name" value="Hypothetical protein YjiA, C-terminal domain"/>
    <property type="match status" value="1"/>
</dbReference>
<dbReference type="KEGG" id="pstg:E8M01_00920"/>
<feature type="domain" description="CobW C-terminal" evidence="1">
    <location>
        <begin position="1"/>
        <end position="42"/>
    </location>
</feature>
<dbReference type="OrthoDB" id="9808822at2"/>
<dbReference type="InterPro" id="IPR011629">
    <property type="entry name" value="CobW-like_C"/>
</dbReference>
<organism evidence="2 3">
    <name type="scientific">Phreatobacter stygius</name>
    <dbReference type="NCBI Taxonomy" id="1940610"/>
    <lineage>
        <taxon>Bacteria</taxon>
        <taxon>Pseudomonadati</taxon>
        <taxon>Pseudomonadota</taxon>
        <taxon>Alphaproteobacteria</taxon>
        <taxon>Hyphomicrobiales</taxon>
        <taxon>Phreatobacteraceae</taxon>
        <taxon>Phreatobacter</taxon>
    </lineage>
</organism>
<dbReference type="Pfam" id="PF07683">
    <property type="entry name" value="CobW_C"/>
    <property type="match status" value="1"/>
</dbReference>
<gene>
    <name evidence="2" type="ORF">E8M01_00920</name>
</gene>
<accession>A0A4D7ATR8</accession>
<evidence type="ECO:0000259" key="1">
    <source>
        <dbReference type="Pfam" id="PF07683"/>
    </source>
</evidence>
<dbReference type="EMBL" id="CP039690">
    <property type="protein sequence ID" value="QCI62931.1"/>
    <property type="molecule type" value="Genomic_DNA"/>
</dbReference>
<dbReference type="Proteomes" id="UP000298781">
    <property type="component" value="Chromosome"/>
</dbReference>
<sequence>MSWTADAPLSLPRFQAAIGKLSPHLVRAKGFVAFREQAGRYCSSWSASAPRSARLRQAATARRWCASC</sequence>
<evidence type="ECO:0000313" key="3">
    <source>
        <dbReference type="Proteomes" id="UP000298781"/>
    </source>
</evidence>
<evidence type="ECO:0000313" key="2">
    <source>
        <dbReference type="EMBL" id="QCI62931.1"/>
    </source>
</evidence>
<name>A0A4D7ATR8_9HYPH</name>
<proteinExistence type="predicted"/>